<proteinExistence type="predicted"/>
<dbReference type="EMBL" id="VSWC01000118">
    <property type="protein sequence ID" value="KAA1083945.1"/>
    <property type="molecule type" value="Genomic_DNA"/>
</dbReference>
<keyword evidence="4" id="KW-1185">Reference proteome</keyword>
<dbReference type="EMBL" id="VDEP01000508">
    <property type="protein sequence ID" value="KAA1066935.1"/>
    <property type="molecule type" value="Genomic_DNA"/>
</dbReference>
<gene>
    <name evidence="3" type="ORF">PGT21_012222</name>
    <name evidence="2" type="ORF">PGTUg99_016508</name>
</gene>
<dbReference type="Proteomes" id="UP000325313">
    <property type="component" value="Unassembled WGS sequence"/>
</dbReference>
<dbReference type="AlphaFoldDB" id="A0A5B0LRF6"/>
<protein>
    <submittedName>
        <fullName evidence="2">Uncharacterized protein</fullName>
    </submittedName>
</protein>
<reference evidence="4 5" key="1">
    <citation type="submission" date="2019-05" db="EMBL/GenBank/DDBJ databases">
        <title>Emergence of the Ug99 lineage of the wheat stem rust pathogen through somatic hybridization.</title>
        <authorList>
            <person name="Li F."/>
            <person name="Upadhyaya N.M."/>
            <person name="Sperschneider J."/>
            <person name="Matny O."/>
            <person name="Nguyen-Phuc H."/>
            <person name="Mago R."/>
            <person name="Raley C."/>
            <person name="Miller M.E."/>
            <person name="Silverstein K.A.T."/>
            <person name="Henningsen E."/>
            <person name="Hirsch C.D."/>
            <person name="Visser B."/>
            <person name="Pretorius Z.A."/>
            <person name="Steffenson B.J."/>
            <person name="Schwessinger B."/>
            <person name="Dodds P.N."/>
            <person name="Figueroa M."/>
        </authorList>
    </citation>
    <scope>NUCLEOTIDE SEQUENCE [LARGE SCALE GENOMIC DNA]</scope>
    <source>
        <strain evidence="3">21-0</strain>
        <strain evidence="2 5">Ug99</strain>
    </source>
</reference>
<feature type="compositionally biased region" description="Polar residues" evidence="1">
    <location>
        <begin position="1"/>
        <end position="31"/>
    </location>
</feature>
<feature type="region of interest" description="Disordered" evidence="1">
    <location>
        <begin position="1"/>
        <end position="50"/>
    </location>
</feature>
<evidence type="ECO:0000313" key="3">
    <source>
        <dbReference type="EMBL" id="KAA1083945.1"/>
    </source>
</evidence>
<evidence type="ECO:0000313" key="2">
    <source>
        <dbReference type="EMBL" id="KAA1066935.1"/>
    </source>
</evidence>
<name>A0A5B0LRF6_PUCGR</name>
<accession>A0A5B0LRF6</accession>
<evidence type="ECO:0000256" key="1">
    <source>
        <dbReference type="SAM" id="MobiDB-lite"/>
    </source>
</evidence>
<comment type="caution">
    <text evidence="2">The sequence shown here is derived from an EMBL/GenBank/DDBJ whole genome shotgun (WGS) entry which is preliminary data.</text>
</comment>
<dbReference type="Proteomes" id="UP000324748">
    <property type="component" value="Unassembled WGS sequence"/>
</dbReference>
<sequence>MPVQQSPTSITTRSAAQRQQSNSGHGRSPSSDKGADATMLPTHAPDHHPIPTELREIAFSFLENTEFYDHNNS</sequence>
<organism evidence="2 5">
    <name type="scientific">Puccinia graminis f. sp. tritici</name>
    <dbReference type="NCBI Taxonomy" id="56615"/>
    <lineage>
        <taxon>Eukaryota</taxon>
        <taxon>Fungi</taxon>
        <taxon>Dikarya</taxon>
        <taxon>Basidiomycota</taxon>
        <taxon>Pucciniomycotina</taxon>
        <taxon>Pucciniomycetes</taxon>
        <taxon>Pucciniales</taxon>
        <taxon>Pucciniaceae</taxon>
        <taxon>Puccinia</taxon>
    </lineage>
</organism>
<evidence type="ECO:0000313" key="4">
    <source>
        <dbReference type="Proteomes" id="UP000324748"/>
    </source>
</evidence>
<evidence type="ECO:0000313" key="5">
    <source>
        <dbReference type="Proteomes" id="UP000325313"/>
    </source>
</evidence>